<evidence type="ECO:0000256" key="2">
    <source>
        <dbReference type="ARBA" id="ARBA00010871"/>
    </source>
</evidence>
<dbReference type="GO" id="GO:0008716">
    <property type="term" value="F:D-alanine-D-alanine ligase activity"/>
    <property type="evidence" value="ECO:0007669"/>
    <property type="project" value="UniProtKB-UniRule"/>
</dbReference>
<dbReference type="InterPro" id="IPR013815">
    <property type="entry name" value="ATP_grasp_subdomain_1"/>
</dbReference>
<comment type="pathway">
    <text evidence="10">Cell wall biogenesis; peptidoglycan biosynthesis.</text>
</comment>
<dbReference type="EC" id="6.3.2.4" evidence="10"/>
<dbReference type="PROSITE" id="PS50975">
    <property type="entry name" value="ATP_GRASP"/>
    <property type="match status" value="1"/>
</dbReference>
<evidence type="ECO:0000256" key="10">
    <source>
        <dbReference type="HAMAP-Rule" id="MF_00047"/>
    </source>
</evidence>
<dbReference type="AlphaFoldDB" id="A0A9Q7A5P9"/>
<dbReference type="Gene3D" id="3.30.1490.20">
    <property type="entry name" value="ATP-grasp fold, A domain"/>
    <property type="match status" value="1"/>
</dbReference>
<dbReference type="Proteomes" id="UP000671879">
    <property type="component" value="Chromosome"/>
</dbReference>
<keyword evidence="8 10" id="KW-0573">Peptidoglycan synthesis</keyword>
<feature type="active site" evidence="11">
    <location>
        <position position="283"/>
    </location>
</feature>
<feature type="binding site" evidence="12">
    <location>
        <position position="259"/>
    </location>
    <ligand>
        <name>Mg(2+)</name>
        <dbReference type="ChEBI" id="CHEBI:18420"/>
        <label>1</label>
    </ligand>
</feature>
<dbReference type="GO" id="GO:0071555">
    <property type="term" value="P:cell wall organization"/>
    <property type="evidence" value="ECO:0007669"/>
    <property type="project" value="UniProtKB-KW"/>
</dbReference>
<dbReference type="InterPro" id="IPR016185">
    <property type="entry name" value="PreATP-grasp_dom_sf"/>
</dbReference>
<feature type="binding site" evidence="12">
    <location>
        <position position="274"/>
    </location>
    <ligand>
        <name>Mg(2+)</name>
        <dbReference type="ChEBI" id="CHEBI:18420"/>
        <label>2</label>
    </ligand>
</feature>
<evidence type="ECO:0000256" key="9">
    <source>
        <dbReference type="ARBA" id="ARBA00023316"/>
    </source>
</evidence>
<evidence type="ECO:0000256" key="13">
    <source>
        <dbReference type="PROSITE-ProRule" id="PRU00409"/>
    </source>
</evidence>
<dbReference type="InterPro" id="IPR011761">
    <property type="entry name" value="ATP-grasp"/>
</dbReference>
<feature type="active site" evidence="11">
    <location>
        <position position="13"/>
    </location>
</feature>
<dbReference type="NCBIfam" id="TIGR01205">
    <property type="entry name" value="D_ala_D_alaTIGR"/>
    <property type="match status" value="1"/>
</dbReference>
<dbReference type="EMBL" id="CP072943">
    <property type="protein sequence ID" value="QTX31591.1"/>
    <property type="molecule type" value="Genomic_DNA"/>
</dbReference>
<dbReference type="Pfam" id="PF01820">
    <property type="entry name" value="Dala_Dala_lig_N"/>
    <property type="match status" value="1"/>
</dbReference>
<feature type="domain" description="ATP-grasp" evidence="14">
    <location>
        <begin position="99"/>
        <end position="305"/>
    </location>
</feature>
<evidence type="ECO:0000313" key="16">
    <source>
        <dbReference type="Proteomes" id="UP000671879"/>
    </source>
</evidence>
<dbReference type="PROSITE" id="PS00844">
    <property type="entry name" value="DALA_DALA_LIGASE_2"/>
    <property type="match status" value="1"/>
</dbReference>
<evidence type="ECO:0000256" key="3">
    <source>
        <dbReference type="ARBA" id="ARBA00022490"/>
    </source>
</evidence>
<comment type="catalytic activity">
    <reaction evidence="10">
        <text>2 D-alanine + ATP = D-alanyl-D-alanine + ADP + phosphate + H(+)</text>
        <dbReference type="Rhea" id="RHEA:11224"/>
        <dbReference type="ChEBI" id="CHEBI:15378"/>
        <dbReference type="ChEBI" id="CHEBI:30616"/>
        <dbReference type="ChEBI" id="CHEBI:43474"/>
        <dbReference type="ChEBI" id="CHEBI:57416"/>
        <dbReference type="ChEBI" id="CHEBI:57822"/>
        <dbReference type="ChEBI" id="CHEBI:456216"/>
        <dbReference type="EC" id="6.3.2.4"/>
    </reaction>
</comment>
<keyword evidence="5 13" id="KW-0547">Nucleotide-binding</keyword>
<accession>A0A9Q7A5P9</accession>
<dbReference type="SUPFAM" id="SSF56059">
    <property type="entry name" value="Glutathione synthetase ATP-binding domain-like"/>
    <property type="match status" value="1"/>
</dbReference>
<dbReference type="RefSeq" id="WP_274372757.1">
    <property type="nucleotide sequence ID" value="NZ_CP072943.1"/>
</dbReference>
<dbReference type="PANTHER" id="PTHR23132">
    <property type="entry name" value="D-ALANINE--D-ALANINE LIGASE"/>
    <property type="match status" value="1"/>
</dbReference>
<keyword evidence="4 10" id="KW-0436">Ligase</keyword>
<evidence type="ECO:0000313" key="15">
    <source>
        <dbReference type="EMBL" id="QTX31591.1"/>
    </source>
</evidence>
<dbReference type="GO" id="GO:0009252">
    <property type="term" value="P:peptidoglycan biosynthetic process"/>
    <property type="evidence" value="ECO:0007669"/>
    <property type="project" value="UniProtKB-UniRule"/>
</dbReference>
<keyword evidence="3 10" id="KW-0963">Cytoplasm</keyword>
<dbReference type="Gene3D" id="3.30.470.20">
    <property type="entry name" value="ATP-grasp fold, B domain"/>
    <property type="match status" value="1"/>
</dbReference>
<evidence type="ECO:0000256" key="1">
    <source>
        <dbReference type="ARBA" id="ARBA00004496"/>
    </source>
</evidence>
<evidence type="ECO:0000256" key="6">
    <source>
        <dbReference type="ARBA" id="ARBA00022840"/>
    </source>
</evidence>
<evidence type="ECO:0000256" key="8">
    <source>
        <dbReference type="ARBA" id="ARBA00022984"/>
    </source>
</evidence>
<comment type="function">
    <text evidence="10">Cell wall formation.</text>
</comment>
<organism evidence="15 16">
    <name type="scientific">Aminithiophilus ramosus</name>
    <dbReference type="NCBI Taxonomy" id="3029084"/>
    <lineage>
        <taxon>Bacteria</taxon>
        <taxon>Thermotogati</taxon>
        <taxon>Synergistota</taxon>
        <taxon>Synergistia</taxon>
        <taxon>Synergistales</taxon>
        <taxon>Aminithiophilaceae</taxon>
        <taxon>Aminithiophilus</taxon>
    </lineage>
</organism>
<evidence type="ECO:0000256" key="4">
    <source>
        <dbReference type="ARBA" id="ARBA00022598"/>
    </source>
</evidence>
<dbReference type="SUPFAM" id="SSF52440">
    <property type="entry name" value="PreATP-grasp domain"/>
    <property type="match status" value="1"/>
</dbReference>
<protein>
    <recommendedName>
        <fullName evidence="10">D-alanine--D-alanine ligase</fullName>
        <ecNumber evidence="10">6.3.2.4</ecNumber>
    </recommendedName>
    <alternativeName>
        <fullName evidence="10">D-Ala-D-Ala ligase</fullName>
    </alternativeName>
    <alternativeName>
        <fullName evidence="10">D-alanylalanine synthetase</fullName>
    </alternativeName>
</protein>
<gene>
    <name evidence="10" type="primary">ddl</name>
    <name evidence="15" type="ORF">KAR29_09470</name>
</gene>
<evidence type="ECO:0000256" key="11">
    <source>
        <dbReference type="PIRSR" id="PIRSR039102-1"/>
    </source>
</evidence>
<reference evidence="16" key="1">
    <citation type="submission" date="2021-04" db="EMBL/GenBank/DDBJ databases">
        <title>A novel Synergistetes isolate from a pyrite-forming mixed culture.</title>
        <authorList>
            <person name="Bunk B."/>
            <person name="Sproer C."/>
            <person name="Spring S."/>
            <person name="Pester M."/>
        </authorList>
    </citation>
    <scope>NUCLEOTIDE SEQUENCE [LARGE SCALE GENOMIC DNA]</scope>
    <source>
        <strain evidence="16">J.5.4.2-T.3.5.2</strain>
    </source>
</reference>
<keyword evidence="7 10" id="KW-0133">Cell shape</keyword>
<dbReference type="InterPro" id="IPR000291">
    <property type="entry name" value="D-Ala_lig_Van_CS"/>
</dbReference>
<dbReference type="GO" id="GO:0008360">
    <property type="term" value="P:regulation of cell shape"/>
    <property type="evidence" value="ECO:0007669"/>
    <property type="project" value="UniProtKB-KW"/>
</dbReference>
<feature type="binding site" evidence="12">
    <location>
        <position position="272"/>
    </location>
    <ligand>
        <name>Mg(2+)</name>
        <dbReference type="ChEBI" id="CHEBI:18420"/>
        <label>1</label>
    </ligand>
</feature>
<dbReference type="KEGG" id="aram:KAR29_09470"/>
<dbReference type="PROSITE" id="PS00843">
    <property type="entry name" value="DALA_DALA_LIGASE_1"/>
    <property type="match status" value="1"/>
</dbReference>
<evidence type="ECO:0000259" key="14">
    <source>
        <dbReference type="PROSITE" id="PS50975"/>
    </source>
</evidence>
<feature type="binding site" evidence="12">
    <location>
        <position position="272"/>
    </location>
    <ligand>
        <name>Mg(2+)</name>
        <dbReference type="ChEBI" id="CHEBI:18420"/>
        <label>2</label>
    </ligand>
</feature>
<dbReference type="PANTHER" id="PTHR23132:SF23">
    <property type="entry name" value="D-ALANINE--D-ALANINE LIGASE B"/>
    <property type="match status" value="1"/>
</dbReference>
<dbReference type="GO" id="GO:0005524">
    <property type="term" value="F:ATP binding"/>
    <property type="evidence" value="ECO:0007669"/>
    <property type="project" value="UniProtKB-UniRule"/>
</dbReference>
<keyword evidence="12" id="KW-0460">Magnesium</keyword>
<name>A0A9Q7A5P9_9BACT</name>
<proteinExistence type="inferred from homology"/>
<dbReference type="NCBIfam" id="NF002378">
    <property type="entry name" value="PRK01372.1"/>
    <property type="match status" value="1"/>
</dbReference>
<dbReference type="InterPro" id="IPR005905">
    <property type="entry name" value="D_ala_D_ala"/>
</dbReference>
<comment type="similarity">
    <text evidence="2 10">Belongs to the D-alanine--D-alanine ligase family.</text>
</comment>
<dbReference type="GO" id="GO:0005737">
    <property type="term" value="C:cytoplasm"/>
    <property type="evidence" value="ECO:0007669"/>
    <property type="project" value="UniProtKB-SubCell"/>
</dbReference>
<evidence type="ECO:0000256" key="7">
    <source>
        <dbReference type="ARBA" id="ARBA00022960"/>
    </source>
</evidence>
<comment type="subcellular location">
    <subcellularLocation>
        <location evidence="1 10">Cytoplasm</location>
    </subcellularLocation>
</comment>
<dbReference type="PIRSF" id="PIRSF039102">
    <property type="entry name" value="Ddl/VanB"/>
    <property type="match status" value="1"/>
</dbReference>
<comment type="cofactor">
    <cofactor evidence="12">
        <name>Mg(2+)</name>
        <dbReference type="ChEBI" id="CHEBI:18420"/>
    </cofactor>
    <cofactor evidence="12">
        <name>Mn(2+)</name>
        <dbReference type="ChEBI" id="CHEBI:29035"/>
    </cofactor>
    <text evidence="12">Binds 2 magnesium or manganese ions per subunit.</text>
</comment>
<dbReference type="HAMAP" id="MF_00047">
    <property type="entry name" value="Dala_Dala_lig"/>
    <property type="match status" value="1"/>
</dbReference>
<sequence>MRIGVLFGGDSPEREVSLRSGAAVCAALGELPWKVCPLEVREAGEVLSLLDEADFFFVALHGGWGEDGRLQALLEMAGKAYSGSGPEACFCAMDKEVSKALFRERGVATPPGFTLGEGERLEGGKDPRADALFRLGTRVVVKPARCGSTVGVSVVDAPCDLARAVADARRFDEKVIVEGFIEGRELTATLLEEEGEVRALPVVEILPASGFYSYEAKYTAGASRYETPAALSAEEEADVSAAARAAHRALDCRVYSRVDLRLDGKGRPFVLEVNTAPGMTATSLVPKAARAAGMAFSELLRRIVEEARSCRRR</sequence>
<keyword evidence="12" id="KW-0479">Metal-binding</keyword>
<keyword evidence="12" id="KW-0464">Manganese</keyword>
<evidence type="ECO:0000256" key="12">
    <source>
        <dbReference type="PIRSR" id="PIRSR039102-3"/>
    </source>
</evidence>
<dbReference type="InterPro" id="IPR011095">
    <property type="entry name" value="Dala_Dala_lig_C"/>
</dbReference>
<evidence type="ECO:0000256" key="5">
    <source>
        <dbReference type="ARBA" id="ARBA00022741"/>
    </source>
</evidence>
<dbReference type="Pfam" id="PF07478">
    <property type="entry name" value="Dala_Dala_lig_C"/>
    <property type="match status" value="1"/>
</dbReference>
<keyword evidence="6 13" id="KW-0067">ATP-binding</keyword>
<keyword evidence="16" id="KW-1185">Reference proteome</keyword>
<feature type="active site" evidence="11">
    <location>
        <position position="148"/>
    </location>
</feature>
<dbReference type="InterPro" id="IPR011127">
    <property type="entry name" value="Dala_Dala_lig_N"/>
</dbReference>
<dbReference type="GO" id="GO:0046872">
    <property type="term" value="F:metal ion binding"/>
    <property type="evidence" value="ECO:0007669"/>
    <property type="project" value="UniProtKB-KW"/>
</dbReference>
<dbReference type="Gene3D" id="3.40.50.20">
    <property type="match status" value="1"/>
</dbReference>
<keyword evidence="9 10" id="KW-0961">Cell wall biogenesis/degradation</keyword>